<evidence type="ECO:0000313" key="2">
    <source>
        <dbReference type="EMBL" id="VDM93566.1"/>
    </source>
</evidence>
<keyword evidence="3" id="KW-1185">Reference proteome</keyword>
<proteinExistence type="predicted"/>
<feature type="region of interest" description="Disordered" evidence="1">
    <location>
        <begin position="58"/>
        <end position="78"/>
    </location>
</feature>
<protein>
    <submittedName>
        <fullName evidence="2">Uncharacterized protein</fullName>
    </submittedName>
</protein>
<dbReference type="Proteomes" id="UP000277928">
    <property type="component" value="Unassembled WGS sequence"/>
</dbReference>
<dbReference type="EMBL" id="UYRX01002829">
    <property type="protein sequence ID" value="VDM93566.1"/>
    <property type="molecule type" value="Genomic_DNA"/>
</dbReference>
<reference evidence="2 3" key="1">
    <citation type="submission" date="2018-08" db="EMBL/GenBank/DDBJ databases">
        <authorList>
            <person name="Laetsch R D."/>
            <person name="Stevens L."/>
            <person name="Kumar S."/>
            <person name="Blaxter L. M."/>
        </authorList>
    </citation>
    <scope>NUCLEOTIDE SEQUENCE [LARGE SCALE GENOMIC DNA]</scope>
</reference>
<sequence length="78" mass="9281">MQQKFQPIIEYATPHEDSYRWRTELARYARNAPPEEKLNGTHVYSRHYVRTFNLVKSSRGNPRKDASCRESGVFQCNY</sequence>
<dbReference type="AlphaFoldDB" id="A0A3P7K469"/>
<accession>A0A3P7K469</accession>
<evidence type="ECO:0000256" key="1">
    <source>
        <dbReference type="SAM" id="MobiDB-lite"/>
    </source>
</evidence>
<name>A0A3P7K469_LITSI</name>
<gene>
    <name evidence="2" type="ORF">NLS_LOCUS10203</name>
</gene>
<organism evidence="2 3">
    <name type="scientific">Litomosoides sigmodontis</name>
    <name type="common">Filarial nematode worm</name>
    <dbReference type="NCBI Taxonomy" id="42156"/>
    <lineage>
        <taxon>Eukaryota</taxon>
        <taxon>Metazoa</taxon>
        <taxon>Ecdysozoa</taxon>
        <taxon>Nematoda</taxon>
        <taxon>Chromadorea</taxon>
        <taxon>Rhabditida</taxon>
        <taxon>Spirurina</taxon>
        <taxon>Spiruromorpha</taxon>
        <taxon>Filarioidea</taxon>
        <taxon>Onchocercidae</taxon>
        <taxon>Litomosoides</taxon>
    </lineage>
</organism>
<evidence type="ECO:0000313" key="3">
    <source>
        <dbReference type="Proteomes" id="UP000277928"/>
    </source>
</evidence>